<dbReference type="NCBIfam" id="TIGR00035">
    <property type="entry name" value="asp_race"/>
    <property type="match status" value="1"/>
</dbReference>
<gene>
    <name evidence="3" type="ORF">P7228_00720</name>
</gene>
<dbReference type="InterPro" id="IPR004380">
    <property type="entry name" value="Asp_race"/>
</dbReference>
<sequence>MTRSFSPENPAHIGILKHSGEGALLCYRTALLAGIERLGAHSYPTLTMSGRALAHSTEMWDAMDLAGLRALFHEDCEVLARAGADFAILPDNTAHIALEFAADPLPLPFLHIGEVVAEHASQLGFKKVGILGTNWTMEGPVYPGALGRRGIDYAIPELEMRQRLHNHIMDEFCQGIFTDEAVRAYEQAASDLAAAGCDAVAAVCTEIPIILTDENSPVPVIDSTRLLAREAVAVAVGDRAMPQWRGGPVV</sequence>
<dbReference type="EMBL" id="CP121106">
    <property type="protein sequence ID" value="WFL77620.1"/>
    <property type="molecule type" value="Genomic_DNA"/>
</dbReference>
<evidence type="ECO:0000256" key="2">
    <source>
        <dbReference type="ARBA" id="ARBA00023235"/>
    </source>
</evidence>
<evidence type="ECO:0000313" key="3">
    <source>
        <dbReference type="EMBL" id="WFL77620.1"/>
    </source>
</evidence>
<organism evidence="3 4">
    <name type="scientific">Altererythrobacter arenosus</name>
    <dbReference type="NCBI Taxonomy" id="3032592"/>
    <lineage>
        <taxon>Bacteria</taxon>
        <taxon>Pseudomonadati</taxon>
        <taxon>Pseudomonadota</taxon>
        <taxon>Alphaproteobacteria</taxon>
        <taxon>Sphingomonadales</taxon>
        <taxon>Erythrobacteraceae</taxon>
        <taxon>Altererythrobacter</taxon>
    </lineage>
</organism>
<keyword evidence="2 3" id="KW-0413">Isomerase</keyword>
<dbReference type="InterPro" id="IPR001920">
    <property type="entry name" value="Asp/Glu_race"/>
</dbReference>
<accession>A0ABY8FTP2</accession>
<protein>
    <submittedName>
        <fullName evidence="3">Amino acid racemase</fullName>
        <ecNumber evidence="3">5.1.1.-</ecNumber>
    </submittedName>
</protein>
<keyword evidence="4" id="KW-1185">Reference proteome</keyword>
<dbReference type="Pfam" id="PF01177">
    <property type="entry name" value="Asp_Glu_race"/>
    <property type="match status" value="1"/>
</dbReference>
<dbReference type="SUPFAM" id="SSF53681">
    <property type="entry name" value="Aspartate/glutamate racemase"/>
    <property type="match status" value="2"/>
</dbReference>
<dbReference type="GO" id="GO:0016853">
    <property type="term" value="F:isomerase activity"/>
    <property type="evidence" value="ECO:0007669"/>
    <property type="project" value="UniProtKB-KW"/>
</dbReference>
<evidence type="ECO:0000256" key="1">
    <source>
        <dbReference type="ARBA" id="ARBA00007847"/>
    </source>
</evidence>
<dbReference type="RefSeq" id="WP_278016313.1">
    <property type="nucleotide sequence ID" value="NZ_CP121106.1"/>
</dbReference>
<evidence type="ECO:0000313" key="4">
    <source>
        <dbReference type="Proteomes" id="UP001215827"/>
    </source>
</evidence>
<dbReference type="InterPro" id="IPR015942">
    <property type="entry name" value="Asp/Glu/hydantoin_racemase"/>
</dbReference>
<comment type="similarity">
    <text evidence="1">Belongs to the aspartate/glutamate racemases family.</text>
</comment>
<reference evidence="3 4" key="1">
    <citation type="submission" date="2023-03" db="EMBL/GenBank/DDBJ databases">
        <title>Altererythrobacter sp. CAU 1644 isolated from sand.</title>
        <authorList>
            <person name="Kim W."/>
        </authorList>
    </citation>
    <scope>NUCLEOTIDE SEQUENCE [LARGE SCALE GENOMIC DNA]</scope>
    <source>
        <strain evidence="3 4">CAU 1644</strain>
    </source>
</reference>
<dbReference type="EC" id="5.1.1.-" evidence="3"/>
<dbReference type="PANTHER" id="PTHR21198:SF7">
    <property type="entry name" value="ASPARTATE-GLUTAMATE RACEMASE FAMILY"/>
    <property type="match status" value="1"/>
</dbReference>
<dbReference type="Proteomes" id="UP001215827">
    <property type="component" value="Chromosome"/>
</dbReference>
<proteinExistence type="inferred from homology"/>
<name>A0ABY8FTP2_9SPHN</name>
<dbReference type="Gene3D" id="3.40.50.1860">
    <property type="match status" value="2"/>
</dbReference>
<dbReference type="PANTHER" id="PTHR21198">
    <property type="entry name" value="GLUTAMATE RACEMASE"/>
    <property type="match status" value="1"/>
</dbReference>